<keyword evidence="14" id="KW-0282">Flagellum</keyword>
<dbReference type="Pfam" id="PF08345">
    <property type="entry name" value="YscJ_FliF_C"/>
    <property type="match status" value="1"/>
</dbReference>
<comment type="similarity">
    <text evidence="3 9">Belongs to the FliF family.</text>
</comment>
<dbReference type="Gene3D" id="3.30.300.30">
    <property type="match status" value="1"/>
</dbReference>
<sequence length="578" mass="60069">MSELAATSNDVVAASGRSVASAATMRPGAQMGSIFERMQNFTAQPAVAKSLPALGILALLGLAALLWMTFSAPPSRDLFQGLPDADKAAVAEALGTAGIEYRIDSGTGALTVSENDYHQAKMLLAQQGLPKSAPGGDELISNMPLGSSRAVEGERLRSAREMDLARTIEAIDAVQSARVHLAVAQQSVFLRDRADPAASVMLTLAAGRALGDAQVQAIVHLVASSVPGLAPEGVSVVDQNGRLLSGSGGSDALAASERQVAVQDKIEDRYRQALTSLLTPIVGANNFTAEVHAEVDFSEKEATREGFPEESRALRSEEGSTSSDGTTSAGGQAAAGIPGALANQAPPAAVAAPAPGVKDTAAQQAATANERRTENYSRNFAVGREVSHTKQQSGQVKRLSVAVALKRPEGGKPLSQQELAAIENLVKGAIGFDQGRGDMVALTSRAFAPVEEASQSWWEASWVSLLARNLTALALAALFIFGVGKPLLKKGSAAMAKRAALPARGSATLGNEIAAALNAEARENAGTKVTLEMIEAAKTYEARAELVRNFVRQDPTRAALVVRDLIRTDGKGGVEKNG</sequence>
<dbReference type="Pfam" id="PF01514">
    <property type="entry name" value="YscJ_FliF"/>
    <property type="match status" value="1"/>
</dbReference>
<dbReference type="GO" id="GO:0003774">
    <property type="term" value="F:cytoskeletal motor activity"/>
    <property type="evidence" value="ECO:0007669"/>
    <property type="project" value="InterPro"/>
</dbReference>
<evidence type="ECO:0000256" key="9">
    <source>
        <dbReference type="PIRNR" id="PIRNR004862"/>
    </source>
</evidence>
<name>A0A7T2GK49_9SPHN</name>
<dbReference type="PRINTS" id="PR01009">
    <property type="entry name" value="FLGMRINGFLIF"/>
</dbReference>
<keyword evidence="14" id="KW-0966">Cell projection</keyword>
<dbReference type="InterPro" id="IPR013556">
    <property type="entry name" value="Flag_M-ring_C"/>
</dbReference>
<dbReference type="KEGG" id="sflv:IC614_01690"/>
<evidence type="ECO:0000256" key="4">
    <source>
        <dbReference type="ARBA" id="ARBA00022475"/>
    </source>
</evidence>
<feature type="domain" description="Flagellar M-ring N-terminal" evidence="12">
    <location>
        <begin position="72"/>
        <end position="245"/>
    </location>
</feature>
<dbReference type="PANTHER" id="PTHR30046:SF0">
    <property type="entry name" value="FLAGELLAR M-RING PROTEIN"/>
    <property type="match status" value="1"/>
</dbReference>
<evidence type="ECO:0000259" key="12">
    <source>
        <dbReference type="Pfam" id="PF01514"/>
    </source>
</evidence>
<evidence type="ECO:0000259" key="13">
    <source>
        <dbReference type="Pfam" id="PF08345"/>
    </source>
</evidence>
<comment type="function">
    <text evidence="9">The M ring may be actively involved in energy transduction.</text>
</comment>
<dbReference type="InterPro" id="IPR045851">
    <property type="entry name" value="AMP-bd_C_sf"/>
</dbReference>
<dbReference type="PANTHER" id="PTHR30046">
    <property type="entry name" value="FLAGELLAR M-RING PROTEIN"/>
    <property type="match status" value="1"/>
</dbReference>
<keyword evidence="14" id="KW-0969">Cilium</keyword>
<evidence type="ECO:0000313" key="14">
    <source>
        <dbReference type="EMBL" id="QPQ55351.1"/>
    </source>
</evidence>
<feature type="compositionally biased region" description="Low complexity" evidence="10">
    <location>
        <begin position="319"/>
        <end position="355"/>
    </location>
</feature>
<feature type="domain" description="Flagellar M-ring C-terminal" evidence="13">
    <location>
        <begin position="278"/>
        <end position="447"/>
    </location>
</feature>
<accession>A0A7T2GK49</accession>
<keyword evidence="6 11" id="KW-1133">Transmembrane helix</keyword>
<keyword evidence="7 11" id="KW-0472">Membrane</keyword>
<organism evidence="14 15">
    <name type="scientific">Allosphingosinicella flava</name>
    <dbReference type="NCBI Taxonomy" id="2771430"/>
    <lineage>
        <taxon>Bacteria</taxon>
        <taxon>Pseudomonadati</taxon>
        <taxon>Pseudomonadota</taxon>
        <taxon>Alphaproteobacteria</taxon>
        <taxon>Sphingomonadales</taxon>
        <taxon>Sphingomonadaceae</taxon>
        <taxon>Allosphingosinicella</taxon>
    </lineage>
</organism>
<evidence type="ECO:0000256" key="11">
    <source>
        <dbReference type="SAM" id="Phobius"/>
    </source>
</evidence>
<reference evidence="14 15" key="1">
    <citation type="submission" date="2020-11" db="EMBL/GenBank/DDBJ databases">
        <title>Genome seq and assembly of Sphingosinicella sp.</title>
        <authorList>
            <person name="Chhetri G."/>
        </authorList>
    </citation>
    <scope>NUCLEOTIDE SEQUENCE [LARGE SCALE GENOMIC DNA]</scope>
    <source>
        <strain evidence="14 15">UDD2</strain>
    </source>
</reference>
<evidence type="ECO:0000256" key="3">
    <source>
        <dbReference type="ARBA" id="ARBA00007971"/>
    </source>
</evidence>
<feature type="compositionally biased region" description="Basic and acidic residues" evidence="10">
    <location>
        <begin position="298"/>
        <end position="318"/>
    </location>
</feature>
<dbReference type="PIRSF" id="PIRSF004862">
    <property type="entry name" value="FliF"/>
    <property type="match status" value="1"/>
</dbReference>
<gene>
    <name evidence="14" type="primary">fliF</name>
    <name evidence="14" type="ORF">IC614_01690</name>
</gene>
<evidence type="ECO:0000256" key="2">
    <source>
        <dbReference type="ARBA" id="ARBA00004651"/>
    </source>
</evidence>
<dbReference type="GO" id="GO:0071973">
    <property type="term" value="P:bacterial-type flagellum-dependent cell motility"/>
    <property type="evidence" value="ECO:0007669"/>
    <property type="project" value="InterPro"/>
</dbReference>
<dbReference type="RefSeq" id="WP_200972026.1">
    <property type="nucleotide sequence ID" value="NZ_CP065592.1"/>
</dbReference>
<dbReference type="Proteomes" id="UP000594873">
    <property type="component" value="Chromosome"/>
</dbReference>
<dbReference type="InterPro" id="IPR006182">
    <property type="entry name" value="FliF_N_dom"/>
</dbReference>
<proteinExistence type="inferred from homology"/>
<evidence type="ECO:0000256" key="6">
    <source>
        <dbReference type="ARBA" id="ARBA00022989"/>
    </source>
</evidence>
<dbReference type="GO" id="GO:0005886">
    <property type="term" value="C:plasma membrane"/>
    <property type="evidence" value="ECO:0007669"/>
    <property type="project" value="UniProtKB-SubCell"/>
</dbReference>
<keyword evidence="8 9" id="KW-0975">Bacterial flagellum</keyword>
<keyword evidence="15" id="KW-1185">Reference proteome</keyword>
<evidence type="ECO:0000256" key="10">
    <source>
        <dbReference type="SAM" id="MobiDB-lite"/>
    </source>
</evidence>
<protein>
    <recommendedName>
        <fullName evidence="9">Flagellar M-ring protein</fullName>
    </recommendedName>
</protein>
<keyword evidence="4" id="KW-1003">Cell membrane</keyword>
<evidence type="ECO:0000256" key="1">
    <source>
        <dbReference type="ARBA" id="ARBA00004117"/>
    </source>
</evidence>
<comment type="subcellular location">
    <subcellularLocation>
        <location evidence="1 9">Bacterial flagellum basal body</location>
    </subcellularLocation>
    <subcellularLocation>
        <location evidence="2">Cell membrane</location>
        <topology evidence="2">Multi-pass membrane protein</topology>
    </subcellularLocation>
</comment>
<evidence type="ECO:0000256" key="5">
    <source>
        <dbReference type="ARBA" id="ARBA00022692"/>
    </source>
</evidence>
<evidence type="ECO:0000256" key="8">
    <source>
        <dbReference type="ARBA" id="ARBA00023143"/>
    </source>
</evidence>
<keyword evidence="5 11" id="KW-0812">Transmembrane</keyword>
<evidence type="ECO:0000256" key="7">
    <source>
        <dbReference type="ARBA" id="ARBA00023136"/>
    </source>
</evidence>
<dbReference type="GO" id="GO:0009431">
    <property type="term" value="C:bacterial-type flagellum basal body, MS ring"/>
    <property type="evidence" value="ECO:0007669"/>
    <property type="project" value="InterPro"/>
</dbReference>
<dbReference type="InterPro" id="IPR043427">
    <property type="entry name" value="YscJ/FliF"/>
</dbReference>
<dbReference type="EMBL" id="CP065592">
    <property type="protein sequence ID" value="QPQ55351.1"/>
    <property type="molecule type" value="Genomic_DNA"/>
</dbReference>
<feature type="transmembrane region" description="Helical" evidence="11">
    <location>
        <begin position="51"/>
        <end position="70"/>
    </location>
</feature>
<dbReference type="InterPro" id="IPR000067">
    <property type="entry name" value="FlgMring_FliF"/>
</dbReference>
<dbReference type="AlphaFoldDB" id="A0A7T2GK49"/>
<feature type="region of interest" description="Disordered" evidence="10">
    <location>
        <begin position="298"/>
        <end position="377"/>
    </location>
</feature>
<dbReference type="NCBIfam" id="TIGR00206">
    <property type="entry name" value="fliF"/>
    <property type="match status" value="1"/>
</dbReference>
<evidence type="ECO:0000313" key="15">
    <source>
        <dbReference type="Proteomes" id="UP000594873"/>
    </source>
</evidence>